<feature type="compositionally biased region" description="Polar residues" evidence="2">
    <location>
        <begin position="63"/>
        <end position="77"/>
    </location>
</feature>
<protein>
    <submittedName>
        <fullName evidence="4">Pleckstrin homology domain-containing family G member 1</fullName>
    </submittedName>
</protein>
<dbReference type="GO" id="GO:0005829">
    <property type="term" value="C:cytosol"/>
    <property type="evidence" value="ECO:0007669"/>
    <property type="project" value="UniProtKB-ARBA"/>
</dbReference>
<dbReference type="EMBL" id="KB320391">
    <property type="protein sequence ID" value="ELW72772.1"/>
    <property type="molecule type" value="Genomic_DNA"/>
</dbReference>
<name>L9LFW6_TUPCH</name>
<dbReference type="PANTHER" id="PTHR45924">
    <property type="entry name" value="FI17866P1"/>
    <property type="match status" value="1"/>
</dbReference>
<feature type="compositionally biased region" description="Polar residues" evidence="2">
    <location>
        <begin position="631"/>
        <end position="640"/>
    </location>
</feature>
<evidence type="ECO:0000256" key="1">
    <source>
        <dbReference type="ARBA" id="ARBA00022553"/>
    </source>
</evidence>
<dbReference type="InterPro" id="IPR035899">
    <property type="entry name" value="DBL_dom_sf"/>
</dbReference>
<dbReference type="InterPro" id="IPR000219">
    <property type="entry name" value="DH_dom"/>
</dbReference>
<feature type="compositionally biased region" description="Polar residues" evidence="2">
    <location>
        <begin position="1478"/>
        <end position="1490"/>
    </location>
</feature>
<evidence type="ECO:0000313" key="4">
    <source>
        <dbReference type="EMBL" id="ELW72772.1"/>
    </source>
</evidence>
<feature type="region of interest" description="Disordered" evidence="2">
    <location>
        <begin position="469"/>
        <end position="518"/>
    </location>
</feature>
<dbReference type="PROSITE" id="PS50010">
    <property type="entry name" value="DH_2"/>
    <property type="match status" value="1"/>
</dbReference>
<keyword evidence="5" id="KW-1185">Reference proteome</keyword>
<feature type="compositionally biased region" description="Low complexity" evidence="2">
    <location>
        <begin position="11"/>
        <end position="30"/>
    </location>
</feature>
<evidence type="ECO:0000256" key="2">
    <source>
        <dbReference type="SAM" id="MobiDB-lite"/>
    </source>
</evidence>
<dbReference type="SUPFAM" id="SSF50729">
    <property type="entry name" value="PH domain-like"/>
    <property type="match status" value="1"/>
</dbReference>
<reference evidence="5" key="1">
    <citation type="submission" date="2012-07" db="EMBL/GenBank/DDBJ databases">
        <title>Genome of the Chinese tree shrew, a rising model animal genetically related to primates.</title>
        <authorList>
            <person name="Zhang G."/>
            <person name="Fan Y."/>
            <person name="Yao Y."/>
            <person name="Huang Z."/>
        </authorList>
    </citation>
    <scope>NUCLEOTIDE SEQUENCE [LARGE SCALE GENOMIC DNA]</scope>
</reference>
<feature type="region of interest" description="Disordered" evidence="2">
    <location>
        <begin position="685"/>
        <end position="704"/>
    </location>
</feature>
<dbReference type="SUPFAM" id="SSF48065">
    <property type="entry name" value="DBL homology domain (DH-domain)"/>
    <property type="match status" value="1"/>
</dbReference>
<dbReference type="FunCoup" id="L9LFW6">
    <property type="interactions" value="1148"/>
</dbReference>
<evidence type="ECO:0000313" key="5">
    <source>
        <dbReference type="Proteomes" id="UP000011518"/>
    </source>
</evidence>
<feature type="region of interest" description="Disordered" evidence="2">
    <location>
        <begin position="1448"/>
        <end position="1492"/>
    </location>
</feature>
<dbReference type="InParanoid" id="L9LFW6"/>
<dbReference type="Pfam" id="PF00621">
    <property type="entry name" value="RhoGEF"/>
    <property type="match status" value="1"/>
</dbReference>
<feature type="region of interest" description="Disordered" evidence="2">
    <location>
        <begin position="583"/>
        <end position="654"/>
    </location>
</feature>
<dbReference type="Gene3D" id="1.20.900.10">
    <property type="entry name" value="Dbl homology (DH) domain"/>
    <property type="match status" value="1"/>
</dbReference>
<accession>L9LFW6</accession>
<feature type="region of interest" description="Disordered" evidence="2">
    <location>
        <begin position="63"/>
        <end position="105"/>
    </location>
</feature>
<feature type="region of interest" description="Disordered" evidence="2">
    <location>
        <begin position="1"/>
        <end position="31"/>
    </location>
</feature>
<dbReference type="CDD" id="cd13243">
    <property type="entry name" value="PH_PLEKHG1_G2_G3"/>
    <property type="match status" value="1"/>
</dbReference>
<evidence type="ECO:0000259" key="3">
    <source>
        <dbReference type="PROSITE" id="PS50010"/>
    </source>
</evidence>
<dbReference type="InterPro" id="IPR043324">
    <property type="entry name" value="PH_PLEKHG1_G2_G3"/>
</dbReference>
<feature type="compositionally biased region" description="Polar residues" evidence="2">
    <location>
        <begin position="501"/>
        <end position="518"/>
    </location>
</feature>
<dbReference type="Proteomes" id="UP000011518">
    <property type="component" value="Unassembled WGS sequence"/>
</dbReference>
<sequence length="1549" mass="172736">MELSDSDRPVSFGSTSSSASSRDSHGSFGSRMTLVSNSHLGLFNQDKEAGAIKLELIPARPFSSSELQRDTPTGQQNRVEDGERQPRAQRRVDTSGVPQTTADSASSPKLLYVDRVVQEILETERTYVQDLKSIVEDYLDCIRDQTKLPLATEERSALFGNIQDIFHFNSELLQDLENCENDPVAIAECFVSKSEEFHIYTQYCTNYPRSVAVLTECMRNKMLAKFFRERQETLRHSLPLGSYLLKPVQRILKYHLLLHEIENHLDKDTEGYDVVLDAIDTMQRVAWHINDMKRKHEHAVRLQEIQSLLTNWKGPDLTSYGELVLEGTFRIQRAKNECGNLMLVEVIPKEPLSFSVFHYKNPKLQHTVQVSPGDGHGAGMAKSQQDKRLWVLHLKRLILENHAAKIPAKAKQAILEMDAVHHPGFCYSPEGETRAFCGSKEGPAPYRLRRKSDHPGFCYSPEGETRAFCGSKEGPAPYRLRRKSETAQDIQTVSREESSPRLASTGPSPAQRSSQPSTSAIMSVLRRGGAVRNIWTDHQIRQALFPGRRSPQENEDDEDDYQMFVPSFSSSDLNSARLCEDSTSSRPCSWHMGRIESTEPAGSGHRIVRRASSAGESNSCLPEIRIRDSDGSQYSPQRDLQNGPVPGGQEAATPFGSSVELTIDDIDHVYDNISYEDLKLMAAKREGAEPSPTRSARDSVRPKSTPEFTFLKRPASHSQSSLHIRNDGAVSSQEAPIQSTQELQAVEENIYDTIGLPDPPSLDFKCNSLQRSKRSTFLGLEADFVCCDSLRPFVSQDSLQFSEDEMPYQQGPPENDYLSLLCNSSSCNLSLAEKALSDKLSEEVDEIWNDLENYIKKNEDKARDRLLAAFPVSKDDVAGRLQMTSSPNLSHNGACSSSTLSLPGIQAVPTSTMGRAGRVGRANCPFEGDLISKDSSFVSLSRLSLASDMPPMDSPYDLANCSLSLADPEHPDPGMEAADKTKNRVFMMARQYSQKIKKANQLLKVKSPEVEQPPAGQHHKATHKDLAAILEEKKQGGPAIVTQYFSPRSNILKVTHVPFPKRVLLRWFALTLRENARTLTAECSSDVVIEWTASPDFFVWALPLCQELALGVVRKEERPIHLLKLSSISIELSSRGLQAPDQIAAYKSPNQARAFISSGWTLYIALMGAAESQLVLYELVACSGWHHAKSQTPVQGARIAEYSQLYDQIVFRETPIKIQKDGWASPQESSLLRSASPSQTHHGREDWLWHSTYSNGELADFCPQPEQDLKSKYPTSEINTKSTPRQLSAACSVPSLQTSDRLPDSLQRCSVVVSQPNKENSCQGHLYNSLGRKGISAKSQLYHRSQSSSSILINQSTDSISYPSEMEKKQPLSLCRNARCESHQDLLPGAADSCQQGTGKCSDLTLQDSQKILVVNRNLPLNAQIATQNYFSNFKETEGDEDDYVEIKSEEEESELELSHHRRRRSGSKMMDLDSGENLCSGNTPSSLNSPCIPKKSINSKLGLTPYLTSYNDSDKLNDYLWRGPSANQQNIVQSLREKFQCLSSSSFA</sequence>
<dbReference type="FunFam" id="1.20.900.10:FF:000019">
    <property type="entry name" value="Pleckstrin homology domain-containing family G member 1"/>
    <property type="match status" value="1"/>
</dbReference>
<dbReference type="PANTHER" id="PTHR45924:SF1">
    <property type="entry name" value="PLECKSTRIN HOMOLOGY DOMAIN-CONTAINING FAMILY G MEMBER 1"/>
    <property type="match status" value="1"/>
</dbReference>
<gene>
    <name evidence="4" type="ORF">TREES_T100017498</name>
</gene>
<dbReference type="eggNOG" id="KOG3518">
    <property type="taxonomic scope" value="Eukaryota"/>
</dbReference>
<dbReference type="STRING" id="246437.L9LFW6"/>
<keyword evidence="1" id="KW-0597">Phosphoprotein</keyword>
<dbReference type="SMART" id="SM00325">
    <property type="entry name" value="RhoGEF"/>
    <property type="match status" value="1"/>
</dbReference>
<feature type="compositionally biased region" description="Polar residues" evidence="2">
    <location>
        <begin position="96"/>
        <end position="105"/>
    </location>
</feature>
<reference evidence="5" key="2">
    <citation type="journal article" date="2013" name="Nat. Commun.">
        <title>Genome of the Chinese tree shrew.</title>
        <authorList>
            <person name="Fan Y."/>
            <person name="Huang Z.Y."/>
            <person name="Cao C.C."/>
            <person name="Chen C.S."/>
            <person name="Chen Y.X."/>
            <person name="Fan D.D."/>
            <person name="He J."/>
            <person name="Hou H.L."/>
            <person name="Hu L."/>
            <person name="Hu X.T."/>
            <person name="Jiang X.T."/>
            <person name="Lai R."/>
            <person name="Lang Y.S."/>
            <person name="Liang B."/>
            <person name="Liao S.G."/>
            <person name="Mu D."/>
            <person name="Ma Y.Y."/>
            <person name="Niu Y.Y."/>
            <person name="Sun X.Q."/>
            <person name="Xia J.Q."/>
            <person name="Xiao J."/>
            <person name="Xiong Z.Q."/>
            <person name="Xu L."/>
            <person name="Yang L."/>
            <person name="Zhang Y."/>
            <person name="Zhao W."/>
            <person name="Zhao X.D."/>
            <person name="Zheng Y.T."/>
            <person name="Zhou J.M."/>
            <person name="Zhu Y.B."/>
            <person name="Zhang G.J."/>
            <person name="Wang J."/>
            <person name="Yao Y.G."/>
        </authorList>
    </citation>
    <scope>NUCLEOTIDE SEQUENCE [LARGE SCALE GENOMIC DNA]</scope>
</reference>
<organism evidence="4 5">
    <name type="scientific">Tupaia chinensis</name>
    <name type="common">Chinese tree shrew</name>
    <name type="synonym">Tupaia belangeri chinensis</name>
    <dbReference type="NCBI Taxonomy" id="246437"/>
    <lineage>
        <taxon>Eukaryota</taxon>
        <taxon>Metazoa</taxon>
        <taxon>Chordata</taxon>
        <taxon>Craniata</taxon>
        <taxon>Vertebrata</taxon>
        <taxon>Euteleostomi</taxon>
        <taxon>Mammalia</taxon>
        <taxon>Eutheria</taxon>
        <taxon>Euarchontoglires</taxon>
        <taxon>Scandentia</taxon>
        <taxon>Tupaiidae</taxon>
        <taxon>Tupaia</taxon>
    </lineage>
</organism>
<proteinExistence type="predicted"/>
<feature type="domain" description="DH" evidence="3">
    <location>
        <begin position="112"/>
        <end position="292"/>
    </location>
</feature>
<dbReference type="GO" id="GO:0031267">
    <property type="term" value="F:small GTPase binding"/>
    <property type="evidence" value="ECO:0007669"/>
    <property type="project" value="TreeGrafter"/>
</dbReference>
<dbReference type="GO" id="GO:0005085">
    <property type="term" value="F:guanyl-nucleotide exchange factor activity"/>
    <property type="evidence" value="ECO:0007669"/>
    <property type="project" value="InterPro"/>
</dbReference>
<dbReference type="CDD" id="cd00160">
    <property type="entry name" value="RhoGEF"/>
    <property type="match status" value="1"/>
</dbReference>
<feature type="compositionally biased region" description="Basic and acidic residues" evidence="2">
    <location>
        <begin position="78"/>
        <end position="93"/>
    </location>
</feature>